<reference evidence="1 2" key="1">
    <citation type="journal article" date="2008" name="Nature">
        <title>The genome of the model beetle and pest Tribolium castaneum.</title>
        <authorList>
            <consortium name="Tribolium Genome Sequencing Consortium"/>
            <person name="Richards S."/>
            <person name="Gibbs R.A."/>
            <person name="Weinstock G.M."/>
            <person name="Brown S.J."/>
            <person name="Denell R."/>
            <person name="Beeman R.W."/>
            <person name="Gibbs R."/>
            <person name="Beeman R.W."/>
            <person name="Brown S.J."/>
            <person name="Bucher G."/>
            <person name="Friedrich M."/>
            <person name="Grimmelikhuijzen C.J."/>
            <person name="Klingler M."/>
            <person name="Lorenzen M."/>
            <person name="Richards S."/>
            <person name="Roth S."/>
            <person name="Schroder R."/>
            <person name="Tautz D."/>
            <person name="Zdobnov E.M."/>
            <person name="Muzny D."/>
            <person name="Gibbs R.A."/>
            <person name="Weinstock G.M."/>
            <person name="Attaway T."/>
            <person name="Bell S."/>
            <person name="Buhay C.J."/>
            <person name="Chandrabose M.N."/>
            <person name="Chavez D."/>
            <person name="Clerk-Blankenburg K.P."/>
            <person name="Cree A."/>
            <person name="Dao M."/>
            <person name="Davis C."/>
            <person name="Chacko J."/>
            <person name="Dinh H."/>
            <person name="Dugan-Rocha S."/>
            <person name="Fowler G."/>
            <person name="Garner T.T."/>
            <person name="Garnes J."/>
            <person name="Gnirke A."/>
            <person name="Hawes A."/>
            <person name="Hernandez J."/>
            <person name="Hines S."/>
            <person name="Holder M."/>
            <person name="Hume J."/>
            <person name="Jhangiani S.N."/>
            <person name="Joshi V."/>
            <person name="Khan Z.M."/>
            <person name="Jackson L."/>
            <person name="Kovar C."/>
            <person name="Kowis A."/>
            <person name="Lee S."/>
            <person name="Lewis L.R."/>
            <person name="Margolis J."/>
            <person name="Morgan M."/>
            <person name="Nazareth L.V."/>
            <person name="Nguyen N."/>
            <person name="Okwuonu G."/>
            <person name="Parker D."/>
            <person name="Richards S."/>
            <person name="Ruiz S.J."/>
            <person name="Santibanez J."/>
            <person name="Savard J."/>
            <person name="Scherer S.E."/>
            <person name="Schneider B."/>
            <person name="Sodergren E."/>
            <person name="Tautz D."/>
            <person name="Vattahil S."/>
            <person name="Villasana D."/>
            <person name="White C.S."/>
            <person name="Wright R."/>
            <person name="Park Y."/>
            <person name="Beeman R.W."/>
            <person name="Lord J."/>
            <person name="Oppert B."/>
            <person name="Lorenzen M."/>
            <person name="Brown S."/>
            <person name="Wang L."/>
            <person name="Savard J."/>
            <person name="Tautz D."/>
            <person name="Richards S."/>
            <person name="Weinstock G."/>
            <person name="Gibbs R.A."/>
            <person name="Liu Y."/>
            <person name="Worley K."/>
            <person name="Weinstock G."/>
            <person name="Elsik C.G."/>
            <person name="Reese J.T."/>
            <person name="Elhaik E."/>
            <person name="Landan G."/>
            <person name="Graur D."/>
            <person name="Arensburger P."/>
            <person name="Atkinson P."/>
            <person name="Beeman R.W."/>
            <person name="Beidler J."/>
            <person name="Brown S.J."/>
            <person name="Demuth J.P."/>
            <person name="Drury D.W."/>
            <person name="Du Y.Z."/>
            <person name="Fujiwara H."/>
            <person name="Lorenzen M."/>
            <person name="Maselli V."/>
            <person name="Osanai M."/>
            <person name="Park Y."/>
            <person name="Robertson H.M."/>
            <person name="Tu Z."/>
            <person name="Wang J.J."/>
            <person name="Wang S."/>
            <person name="Richards S."/>
            <person name="Song H."/>
            <person name="Zhang L."/>
            <person name="Sodergren E."/>
            <person name="Werner D."/>
            <person name="Stanke M."/>
            <person name="Morgenstern B."/>
            <person name="Solovyev V."/>
            <person name="Kosarev P."/>
            <person name="Brown G."/>
            <person name="Chen H.C."/>
            <person name="Ermolaeva O."/>
            <person name="Hlavina W."/>
            <person name="Kapustin Y."/>
            <person name="Kiryutin B."/>
            <person name="Kitts P."/>
            <person name="Maglott D."/>
            <person name="Pruitt K."/>
            <person name="Sapojnikov V."/>
            <person name="Souvorov A."/>
            <person name="Mackey A.J."/>
            <person name="Waterhouse R.M."/>
            <person name="Wyder S."/>
            <person name="Zdobnov E.M."/>
            <person name="Zdobnov E.M."/>
            <person name="Wyder S."/>
            <person name="Kriventseva E.V."/>
            <person name="Kadowaki T."/>
            <person name="Bork P."/>
            <person name="Aranda M."/>
            <person name="Bao R."/>
            <person name="Beermann A."/>
            <person name="Berns N."/>
            <person name="Bolognesi R."/>
            <person name="Bonneton F."/>
            <person name="Bopp D."/>
            <person name="Brown S.J."/>
            <person name="Bucher G."/>
            <person name="Butts T."/>
            <person name="Chaumot A."/>
            <person name="Denell R.E."/>
            <person name="Ferrier D.E."/>
            <person name="Friedrich M."/>
            <person name="Gordon C.M."/>
            <person name="Jindra M."/>
            <person name="Klingler M."/>
            <person name="Lan Q."/>
            <person name="Lattorff H.M."/>
            <person name="Laudet V."/>
            <person name="von Levetsow C."/>
            <person name="Liu Z."/>
            <person name="Lutz R."/>
            <person name="Lynch J.A."/>
            <person name="da Fonseca R.N."/>
            <person name="Posnien N."/>
            <person name="Reuter R."/>
            <person name="Roth S."/>
            <person name="Savard J."/>
            <person name="Schinko J.B."/>
            <person name="Schmitt C."/>
            <person name="Schoppmeier M."/>
            <person name="Schroder R."/>
            <person name="Shippy T.D."/>
            <person name="Simonnet F."/>
            <person name="Marques-Souza H."/>
            <person name="Tautz D."/>
            <person name="Tomoyasu Y."/>
            <person name="Trauner J."/>
            <person name="Van der Zee M."/>
            <person name="Vervoort M."/>
            <person name="Wittkopp N."/>
            <person name="Wimmer E.A."/>
            <person name="Yang X."/>
            <person name="Jones A.K."/>
            <person name="Sattelle D.B."/>
            <person name="Ebert P.R."/>
            <person name="Nelson D."/>
            <person name="Scott J.G."/>
            <person name="Beeman R.W."/>
            <person name="Muthukrishnan S."/>
            <person name="Kramer K.J."/>
            <person name="Arakane Y."/>
            <person name="Beeman R.W."/>
            <person name="Zhu Q."/>
            <person name="Hogenkamp D."/>
            <person name="Dixit R."/>
            <person name="Oppert B."/>
            <person name="Jiang H."/>
            <person name="Zou Z."/>
            <person name="Marshall J."/>
            <person name="Elpidina E."/>
            <person name="Vinokurov K."/>
            <person name="Oppert C."/>
            <person name="Zou Z."/>
            <person name="Evans J."/>
            <person name="Lu Z."/>
            <person name="Zhao P."/>
            <person name="Sumathipala N."/>
            <person name="Altincicek B."/>
            <person name="Vilcinskas A."/>
            <person name="Williams M."/>
            <person name="Hultmark D."/>
            <person name="Hetru C."/>
            <person name="Jiang H."/>
            <person name="Grimmelikhuijzen C.J."/>
            <person name="Hauser F."/>
            <person name="Cazzamali G."/>
            <person name="Williamson M."/>
            <person name="Park Y."/>
            <person name="Li B."/>
            <person name="Tanaka Y."/>
            <person name="Predel R."/>
            <person name="Neupert S."/>
            <person name="Schachtner J."/>
            <person name="Verleyen P."/>
            <person name="Raible F."/>
            <person name="Bork P."/>
            <person name="Friedrich M."/>
            <person name="Walden K.K."/>
            <person name="Robertson H.M."/>
            <person name="Angeli S."/>
            <person name="Foret S."/>
            <person name="Bucher G."/>
            <person name="Schuetz S."/>
            <person name="Maleszka R."/>
            <person name="Wimmer E.A."/>
            <person name="Beeman R.W."/>
            <person name="Lorenzen M."/>
            <person name="Tomoyasu Y."/>
            <person name="Miller S.C."/>
            <person name="Grossmann D."/>
            <person name="Bucher G."/>
        </authorList>
    </citation>
    <scope>NUCLEOTIDE SEQUENCE [LARGE SCALE GENOMIC DNA]</scope>
    <source>
        <strain evidence="1 2">Georgia GA2</strain>
    </source>
</reference>
<protein>
    <submittedName>
        <fullName evidence="1">Uncharacterized protein</fullName>
    </submittedName>
</protein>
<reference evidence="1 2" key="2">
    <citation type="journal article" date="2010" name="Nucleic Acids Res.">
        <title>BeetleBase in 2010: revisions to provide comprehensive genomic information for Tribolium castaneum.</title>
        <authorList>
            <person name="Kim H.S."/>
            <person name="Murphy T."/>
            <person name="Xia J."/>
            <person name="Caragea D."/>
            <person name="Park Y."/>
            <person name="Beeman R.W."/>
            <person name="Lorenzen M.D."/>
            <person name="Butcher S."/>
            <person name="Manak J.R."/>
            <person name="Brown S.J."/>
        </authorList>
    </citation>
    <scope>GENOME REANNOTATION</scope>
    <source>
        <strain evidence="1 2">Georgia GA2</strain>
    </source>
</reference>
<sequence length="89" mass="10273">MFIYVQFGPFLTSAPAIITFAKSRKFLVRGVIIARLILSFIADSSRFRVKSSTRRIEERANNGRYHKIRCLVFLKSQGKARLDAFAIKY</sequence>
<evidence type="ECO:0000313" key="1">
    <source>
        <dbReference type="EMBL" id="EEZ99823.1"/>
    </source>
</evidence>
<evidence type="ECO:0000313" key="2">
    <source>
        <dbReference type="Proteomes" id="UP000007266"/>
    </source>
</evidence>
<accession>D6WFG4</accession>
<dbReference type="HOGENOM" id="CLU_2457709_0_0_1"/>
<dbReference type="EMBL" id="KQ971327">
    <property type="protein sequence ID" value="EEZ99823.1"/>
    <property type="molecule type" value="Genomic_DNA"/>
</dbReference>
<gene>
    <name evidence="1" type="primary">GLEAN_02604</name>
    <name evidence="1" type="ORF">TcasGA2_TC002604</name>
</gene>
<organism evidence="1 2">
    <name type="scientific">Tribolium castaneum</name>
    <name type="common">Red flour beetle</name>
    <dbReference type="NCBI Taxonomy" id="7070"/>
    <lineage>
        <taxon>Eukaryota</taxon>
        <taxon>Metazoa</taxon>
        <taxon>Ecdysozoa</taxon>
        <taxon>Arthropoda</taxon>
        <taxon>Hexapoda</taxon>
        <taxon>Insecta</taxon>
        <taxon>Pterygota</taxon>
        <taxon>Neoptera</taxon>
        <taxon>Endopterygota</taxon>
        <taxon>Coleoptera</taxon>
        <taxon>Polyphaga</taxon>
        <taxon>Cucujiformia</taxon>
        <taxon>Tenebrionidae</taxon>
        <taxon>Tenebrionidae incertae sedis</taxon>
        <taxon>Tribolium</taxon>
    </lineage>
</organism>
<proteinExistence type="predicted"/>
<dbReference type="Proteomes" id="UP000007266">
    <property type="component" value="Linkage group 3"/>
</dbReference>
<dbReference type="AlphaFoldDB" id="D6WFG4"/>
<name>D6WFG4_TRICA</name>
<keyword evidence="2" id="KW-1185">Reference proteome</keyword>